<comment type="function">
    <text evidence="1">Hydrolyzes diadenosine 5',5'''-P1,P4-tetraphosphate to yield ADP.</text>
</comment>
<dbReference type="Pfam" id="PF00149">
    <property type="entry name" value="Metallophos"/>
    <property type="match status" value="1"/>
</dbReference>
<dbReference type="Proteomes" id="UP000186513">
    <property type="component" value="Unassembled WGS sequence"/>
</dbReference>
<feature type="domain" description="Calcineurin-like phosphoesterase" evidence="9">
    <location>
        <begin position="4"/>
        <end position="121"/>
    </location>
</feature>
<evidence type="ECO:0000313" key="10">
    <source>
        <dbReference type="EMBL" id="SFZ75914.1"/>
    </source>
</evidence>
<dbReference type="EC" id="3.6.1.41" evidence="3"/>
<dbReference type="InterPro" id="IPR029052">
    <property type="entry name" value="Metallo-depent_PP-like"/>
</dbReference>
<evidence type="ECO:0000256" key="1">
    <source>
        <dbReference type="ARBA" id="ARBA00003413"/>
    </source>
</evidence>
<organism evidence="10 11">
    <name type="scientific">Chitinimonas taiwanensis DSM 18899</name>
    <dbReference type="NCBI Taxonomy" id="1121279"/>
    <lineage>
        <taxon>Bacteria</taxon>
        <taxon>Pseudomonadati</taxon>
        <taxon>Pseudomonadota</taxon>
        <taxon>Betaproteobacteria</taxon>
        <taxon>Neisseriales</taxon>
        <taxon>Chitinibacteraceae</taxon>
        <taxon>Chitinimonas</taxon>
    </lineage>
</organism>
<dbReference type="PANTHER" id="PTHR40942:SF4">
    <property type="entry name" value="CYTOCHROME C5"/>
    <property type="match status" value="1"/>
</dbReference>
<dbReference type="RefSeq" id="WP_072428305.1">
    <property type="nucleotide sequence ID" value="NZ_FPKR01000006.1"/>
</dbReference>
<evidence type="ECO:0000256" key="2">
    <source>
        <dbReference type="ARBA" id="ARBA00005419"/>
    </source>
</evidence>
<dbReference type="NCBIfam" id="TIGR00668">
    <property type="entry name" value="apaH"/>
    <property type="match status" value="1"/>
</dbReference>
<name>A0A1K2HI12_9NEIS</name>
<evidence type="ECO:0000256" key="8">
    <source>
        <dbReference type="ARBA" id="ARBA00049417"/>
    </source>
</evidence>
<keyword evidence="11" id="KW-1185">Reference proteome</keyword>
<keyword evidence="4" id="KW-0378">Hydrolase</keyword>
<dbReference type="OrthoDB" id="9807890at2"/>
<dbReference type="NCBIfam" id="NF001204">
    <property type="entry name" value="PRK00166.1"/>
    <property type="match status" value="1"/>
</dbReference>
<reference evidence="10 11" key="1">
    <citation type="submission" date="2016-11" db="EMBL/GenBank/DDBJ databases">
        <authorList>
            <person name="Jaros S."/>
            <person name="Januszkiewicz K."/>
            <person name="Wedrychowicz H."/>
        </authorList>
    </citation>
    <scope>NUCLEOTIDE SEQUENCE [LARGE SCALE GENOMIC DNA]</scope>
    <source>
        <strain evidence="10 11">DSM 18899</strain>
    </source>
</reference>
<dbReference type="CDD" id="cd07422">
    <property type="entry name" value="MPP_ApaH"/>
    <property type="match status" value="1"/>
</dbReference>
<comment type="similarity">
    <text evidence="2">Belongs to the Ap4A hydrolase family.</text>
</comment>
<dbReference type="PIRSF" id="PIRSF000903">
    <property type="entry name" value="B5n-ttraPtase_sm"/>
    <property type="match status" value="1"/>
</dbReference>
<dbReference type="SUPFAM" id="SSF56300">
    <property type="entry name" value="Metallo-dependent phosphatases"/>
    <property type="match status" value="1"/>
</dbReference>
<sequence length="273" mass="29746">MASYVIGDVQGCFAELSALLTKIDFAPGRDRLYLVGDLVNRGPGSLQVLRWAYEQREHIQVVLGNHDLHLLAVSVGLAKQRRGDTLEAILTAHDADLLLAWLRAQPLVQAVGRYLMVHAGLMPGWSAQQALALSAEVSAVLNSEQGPHFLAAMYGNQPDYWDDGLQGMDRLRVVVNTCTRMRMLSADGRLELGFKGELADAPASLRAWFDLPCTVRAGHTVLCGHWSALGLLIREDVIALDTGCIWGGSLSALRLDDGQLFQVPAAPRPPAQY</sequence>
<evidence type="ECO:0000256" key="4">
    <source>
        <dbReference type="ARBA" id="ARBA00022801"/>
    </source>
</evidence>
<evidence type="ECO:0000259" key="9">
    <source>
        <dbReference type="Pfam" id="PF00149"/>
    </source>
</evidence>
<protein>
    <recommendedName>
        <fullName evidence="3">bis(5'-nucleosyl)-tetraphosphatase (symmetrical)</fullName>
        <ecNumber evidence="3">3.6.1.41</ecNumber>
    </recommendedName>
    <alternativeName>
        <fullName evidence="6">Ap4A hydrolase</fullName>
    </alternativeName>
    <alternativeName>
        <fullName evidence="5">Diadenosine 5',5'''-P1,P4-tetraphosphate pyrophosphohydrolase</fullName>
    </alternativeName>
    <alternativeName>
        <fullName evidence="7">Diadenosine tetraphosphatase</fullName>
    </alternativeName>
</protein>
<comment type="catalytic activity">
    <reaction evidence="8">
        <text>P(1),P(4)-bis(5'-adenosyl) tetraphosphate + H2O = 2 ADP + 2 H(+)</text>
        <dbReference type="Rhea" id="RHEA:24252"/>
        <dbReference type="ChEBI" id="CHEBI:15377"/>
        <dbReference type="ChEBI" id="CHEBI:15378"/>
        <dbReference type="ChEBI" id="CHEBI:58141"/>
        <dbReference type="ChEBI" id="CHEBI:456216"/>
        <dbReference type="EC" id="3.6.1.41"/>
    </reaction>
</comment>
<dbReference type="InterPro" id="IPR004617">
    <property type="entry name" value="ApaH"/>
</dbReference>
<dbReference type="InterPro" id="IPR004843">
    <property type="entry name" value="Calcineurin-like_PHP"/>
</dbReference>
<evidence type="ECO:0000256" key="5">
    <source>
        <dbReference type="ARBA" id="ARBA00031248"/>
    </source>
</evidence>
<dbReference type="EMBL" id="FPKR01000006">
    <property type="protein sequence ID" value="SFZ75914.1"/>
    <property type="molecule type" value="Genomic_DNA"/>
</dbReference>
<accession>A0A1K2HI12</accession>
<dbReference type="STRING" id="1121279.SAMN02745887_01790"/>
<proteinExistence type="inferred from homology"/>
<gene>
    <name evidence="10" type="ORF">SAMN02745887_01790</name>
</gene>
<dbReference type="PANTHER" id="PTHR40942">
    <property type="match status" value="1"/>
</dbReference>
<evidence type="ECO:0000256" key="7">
    <source>
        <dbReference type="ARBA" id="ARBA00033210"/>
    </source>
</evidence>
<evidence type="ECO:0000256" key="6">
    <source>
        <dbReference type="ARBA" id="ARBA00032248"/>
    </source>
</evidence>
<dbReference type="AlphaFoldDB" id="A0A1K2HI12"/>
<dbReference type="Gene3D" id="3.60.21.10">
    <property type="match status" value="1"/>
</dbReference>
<evidence type="ECO:0000313" key="11">
    <source>
        <dbReference type="Proteomes" id="UP000186513"/>
    </source>
</evidence>
<evidence type="ECO:0000256" key="3">
    <source>
        <dbReference type="ARBA" id="ARBA00012506"/>
    </source>
</evidence>
<dbReference type="GO" id="GO:0008803">
    <property type="term" value="F:bis(5'-nucleosyl)-tetraphosphatase (symmetrical) activity"/>
    <property type="evidence" value="ECO:0007669"/>
    <property type="project" value="UniProtKB-EC"/>
</dbReference>